<protein>
    <submittedName>
        <fullName evidence="5">RND family efflux transporter, MFP subunit</fullName>
    </submittedName>
</protein>
<dbReference type="GO" id="GO:1990281">
    <property type="term" value="C:efflux pump complex"/>
    <property type="evidence" value="ECO:0007669"/>
    <property type="project" value="TreeGrafter"/>
</dbReference>
<comment type="similarity">
    <text evidence="1">Belongs to the membrane fusion protein (MFP) (TC 8.A.1) family.</text>
</comment>
<dbReference type="Gene3D" id="2.40.30.170">
    <property type="match status" value="1"/>
</dbReference>
<evidence type="ECO:0000313" key="5">
    <source>
        <dbReference type="EMBL" id="SKA15307.1"/>
    </source>
</evidence>
<evidence type="ECO:0000259" key="4">
    <source>
        <dbReference type="Pfam" id="PF25967"/>
    </source>
</evidence>
<accession>A0A1T4RHC1</accession>
<evidence type="ECO:0000256" key="1">
    <source>
        <dbReference type="ARBA" id="ARBA00009477"/>
    </source>
</evidence>
<dbReference type="AlphaFoldDB" id="A0A1T4RHC1"/>
<organism evidence="5 6">
    <name type="scientific">Sediminibacterium ginsengisoli</name>
    <dbReference type="NCBI Taxonomy" id="413434"/>
    <lineage>
        <taxon>Bacteria</taxon>
        <taxon>Pseudomonadati</taxon>
        <taxon>Bacteroidota</taxon>
        <taxon>Chitinophagia</taxon>
        <taxon>Chitinophagales</taxon>
        <taxon>Chitinophagaceae</taxon>
        <taxon>Sediminibacterium</taxon>
    </lineage>
</organism>
<dbReference type="NCBIfam" id="TIGR01730">
    <property type="entry name" value="RND_mfp"/>
    <property type="match status" value="1"/>
</dbReference>
<dbReference type="InterPro" id="IPR058648">
    <property type="entry name" value="HH_CzcB-like"/>
</dbReference>
<feature type="domain" description="Multidrug resistance protein MdtA-like C-terminal permuted SH3" evidence="4">
    <location>
        <begin position="321"/>
        <end position="384"/>
    </location>
</feature>
<dbReference type="GO" id="GO:0015562">
    <property type="term" value="F:efflux transmembrane transporter activity"/>
    <property type="evidence" value="ECO:0007669"/>
    <property type="project" value="TreeGrafter"/>
</dbReference>
<keyword evidence="2" id="KW-0175">Coiled coil</keyword>
<feature type="coiled-coil region" evidence="2">
    <location>
        <begin position="139"/>
        <end position="204"/>
    </location>
</feature>
<dbReference type="Gene3D" id="2.40.420.20">
    <property type="match status" value="1"/>
</dbReference>
<dbReference type="Proteomes" id="UP000190888">
    <property type="component" value="Unassembled WGS sequence"/>
</dbReference>
<evidence type="ECO:0000313" key="6">
    <source>
        <dbReference type="Proteomes" id="UP000190888"/>
    </source>
</evidence>
<name>A0A1T4RHC1_9BACT</name>
<dbReference type="InterPro" id="IPR058627">
    <property type="entry name" value="MdtA-like_C"/>
</dbReference>
<dbReference type="OrthoDB" id="9806939at2"/>
<dbReference type="Gene3D" id="1.10.287.470">
    <property type="entry name" value="Helix hairpin bin"/>
    <property type="match status" value="1"/>
</dbReference>
<dbReference type="Pfam" id="PF25967">
    <property type="entry name" value="RND-MFP_C"/>
    <property type="match status" value="1"/>
</dbReference>
<sequence>MQKIIQVIVVATAAITLAACGGKKEAGELGEKKAKLEQLRKQQTALSTDIEKLEKEIAAIDPALAKEEKPKLVTLATVAPETFSHFIDLQGKIESENISYVTPRGGGGQVKAIYVKRGDMVSKGQLLVKLDDAIAKQSVATAEQGLETLKTQLAFAKNLYQKQKNLWDQNIGTEVQLITAKNNVDNIENQLKSAQEQLKITKEQLQFSNVYAEQSGVAEDVNVRVGELFTGMNQIKIVNTGTLKVTTQIPENYLDKVKVGSRVKVTLPDINKTIDATVSVSGRLIDPNSRSFFVEAKIPADKDFRPNQVALVKIQDYTAPNAITVPVNTLQSDEKGKYVLVASKENGKLVARKKTVIPGELYGDRLEIRSGLQAGDVVITDGFQSLYEGQMITTDTK</sequence>
<dbReference type="Pfam" id="PF25893">
    <property type="entry name" value="HH_CzcB"/>
    <property type="match status" value="1"/>
</dbReference>
<dbReference type="RefSeq" id="WP_078832586.1">
    <property type="nucleotide sequence ID" value="NZ_FUWH01000012.1"/>
</dbReference>
<gene>
    <name evidence="5" type="ORF">SAMN04488132_11273</name>
</gene>
<proteinExistence type="inferred from homology"/>
<dbReference type="PANTHER" id="PTHR30469:SF15">
    <property type="entry name" value="HLYD FAMILY OF SECRETION PROTEINS"/>
    <property type="match status" value="1"/>
</dbReference>
<keyword evidence="6" id="KW-1185">Reference proteome</keyword>
<dbReference type="PANTHER" id="PTHR30469">
    <property type="entry name" value="MULTIDRUG RESISTANCE PROTEIN MDTA"/>
    <property type="match status" value="1"/>
</dbReference>
<evidence type="ECO:0000259" key="3">
    <source>
        <dbReference type="Pfam" id="PF25893"/>
    </source>
</evidence>
<dbReference type="EMBL" id="FUWH01000012">
    <property type="protein sequence ID" value="SKA15307.1"/>
    <property type="molecule type" value="Genomic_DNA"/>
</dbReference>
<evidence type="ECO:0000256" key="2">
    <source>
        <dbReference type="SAM" id="Coils"/>
    </source>
</evidence>
<feature type="domain" description="CzcB-like alpha-helical hairpin" evidence="3">
    <location>
        <begin position="146"/>
        <end position="199"/>
    </location>
</feature>
<dbReference type="PROSITE" id="PS51257">
    <property type="entry name" value="PROKAR_LIPOPROTEIN"/>
    <property type="match status" value="1"/>
</dbReference>
<reference evidence="5 6" key="1">
    <citation type="submission" date="2017-02" db="EMBL/GenBank/DDBJ databases">
        <authorList>
            <person name="Peterson S.W."/>
        </authorList>
    </citation>
    <scope>NUCLEOTIDE SEQUENCE [LARGE SCALE GENOMIC DNA]</scope>
    <source>
        <strain evidence="5 6">DSM 22335</strain>
    </source>
</reference>
<dbReference type="STRING" id="413434.SAMN04488132_11273"/>
<dbReference type="SUPFAM" id="SSF111369">
    <property type="entry name" value="HlyD-like secretion proteins"/>
    <property type="match status" value="1"/>
</dbReference>
<dbReference type="InterPro" id="IPR006143">
    <property type="entry name" value="RND_pump_MFP"/>
</dbReference>
<dbReference type="Gene3D" id="2.40.50.100">
    <property type="match status" value="1"/>
</dbReference>